<dbReference type="GO" id="GO:0042773">
    <property type="term" value="P:ATP synthesis coupled electron transport"/>
    <property type="evidence" value="ECO:0007669"/>
    <property type="project" value="InterPro"/>
</dbReference>
<feature type="domain" description="NADH:quinone oxidoreductase/Mrp antiporter transmembrane" evidence="9">
    <location>
        <begin position="130"/>
        <end position="422"/>
    </location>
</feature>
<dbReference type="AlphaFoldDB" id="A0A1G5SE18"/>
<dbReference type="GO" id="GO:0008137">
    <property type="term" value="F:NADH dehydrogenase (ubiquinone) activity"/>
    <property type="evidence" value="ECO:0007669"/>
    <property type="project" value="InterPro"/>
</dbReference>
<feature type="transmembrane region" description="Helical" evidence="8">
    <location>
        <begin position="299"/>
        <end position="318"/>
    </location>
</feature>
<reference evidence="10 11" key="1">
    <citation type="submission" date="2016-10" db="EMBL/GenBank/DDBJ databases">
        <authorList>
            <person name="de Groot N.N."/>
        </authorList>
    </citation>
    <scope>NUCLEOTIDE SEQUENCE [LARGE SCALE GENOMIC DNA]</scope>
    <source>
        <strain evidence="10">1</strain>
    </source>
</reference>
<keyword evidence="10" id="KW-0830">Ubiquinone</keyword>
<feature type="transmembrane region" description="Helical" evidence="8">
    <location>
        <begin position="112"/>
        <end position="130"/>
    </location>
</feature>
<evidence type="ECO:0000256" key="2">
    <source>
        <dbReference type="ARBA" id="ARBA00005346"/>
    </source>
</evidence>
<evidence type="ECO:0000256" key="5">
    <source>
        <dbReference type="ARBA" id="ARBA00022989"/>
    </source>
</evidence>
<feature type="transmembrane region" description="Helical" evidence="8">
    <location>
        <begin position="77"/>
        <end position="100"/>
    </location>
</feature>
<feature type="transmembrane region" description="Helical" evidence="8">
    <location>
        <begin position="242"/>
        <end position="262"/>
    </location>
</feature>
<keyword evidence="3" id="KW-1003">Cell membrane</keyword>
<evidence type="ECO:0000313" key="11">
    <source>
        <dbReference type="Proteomes" id="UP000198729"/>
    </source>
</evidence>
<feature type="transmembrane region" description="Helical" evidence="8">
    <location>
        <begin position="374"/>
        <end position="393"/>
    </location>
</feature>
<dbReference type="PANTHER" id="PTHR42703:SF1">
    <property type="entry name" value="NA(+)_H(+) ANTIPORTER SUBUNIT D1"/>
    <property type="match status" value="1"/>
</dbReference>
<dbReference type="Pfam" id="PF00361">
    <property type="entry name" value="Proton_antipo_M"/>
    <property type="match status" value="1"/>
</dbReference>
<gene>
    <name evidence="10" type="ORF">NSMM_380055</name>
</gene>
<feature type="transmembrane region" description="Helical" evidence="8">
    <location>
        <begin position="30"/>
        <end position="48"/>
    </location>
</feature>
<feature type="transmembrane region" description="Helical" evidence="8">
    <location>
        <begin position="6"/>
        <end position="23"/>
    </location>
</feature>
<dbReference type="EMBL" id="FMWO01000045">
    <property type="protein sequence ID" value="SCZ85433.1"/>
    <property type="molecule type" value="Genomic_DNA"/>
</dbReference>
<dbReference type="OrthoDB" id="9768329at2"/>
<protein>
    <submittedName>
        <fullName evidence="10">NADH/Ubiquinone/plastoquinone (Complex I)</fullName>
    </submittedName>
</protein>
<evidence type="ECO:0000256" key="6">
    <source>
        <dbReference type="ARBA" id="ARBA00023136"/>
    </source>
</evidence>
<dbReference type="Proteomes" id="UP000198729">
    <property type="component" value="Unassembled WGS sequence"/>
</dbReference>
<feature type="transmembrane region" description="Helical" evidence="8">
    <location>
        <begin position="136"/>
        <end position="154"/>
    </location>
</feature>
<evidence type="ECO:0000313" key="10">
    <source>
        <dbReference type="EMBL" id="SCZ85433.1"/>
    </source>
</evidence>
<comment type="similarity">
    <text evidence="2">Belongs to the CPA3 antiporters (TC 2.A.63) subunit D family.</text>
</comment>
<organism evidence="10 11">
    <name type="scientific">Nitrosomonas mobilis</name>
    <dbReference type="NCBI Taxonomy" id="51642"/>
    <lineage>
        <taxon>Bacteria</taxon>
        <taxon>Pseudomonadati</taxon>
        <taxon>Pseudomonadota</taxon>
        <taxon>Betaproteobacteria</taxon>
        <taxon>Nitrosomonadales</taxon>
        <taxon>Nitrosomonadaceae</taxon>
        <taxon>Nitrosomonas</taxon>
    </lineage>
</organism>
<feature type="transmembrane region" description="Helical" evidence="8">
    <location>
        <begin position="268"/>
        <end position="287"/>
    </location>
</feature>
<dbReference type="InterPro" id="IPR001750">
    <property type="entry name" value="ND/Mrp_TM"/>
</dbReference>
<dbReference type="InterPro" id="IPR003918">
    <property type="entry name" value="NADH_UbQ_OxRdtase"/>
</dbReference>
<evidence type="ECO:0000256" key="3">
    <source>
        <dbReference type="ARBA" id="ARBA00022475"/>
    </source>
</evidence>
<name>A0A1G5SE18_9PROT</name>
<dbReference type="PANTHER" id="PTHR42703">
    <property type="entry name" value="NADH DEHYDROGENASE"/>
    <property type="match status" value="1"/>
</dbReference>
<evidence type="ECO:0000256" key="8">
    <source>
        <dbReference type="SAM" id="Phobius"/>
    </source>
</evidence>
<dbReference type="InterPro" id="IPR050586">
    <property type="entry name" value="CPA3_Na-H_Antiporter_D"/>
</dbReference>
<accession>A0A1G5SE18</accession>
<dbReference type="STRING" id="51642.NSMM_380055"/>
<comment type="subcellular location">
    <subcellularLocation>
        <location evidence="1">Cell membrane</location>
        <topology evidence="1">Multi-pass membrane protein</topology>
    </subcellularLocation>
    <subcellularLocation>
        <location evidence="7">Membrane</location>
        <topology evidence="7">Multi-pass membrane protein</topology>
    </subcellularLocation>
</comment>
<evidence type="ECO:0000256" key="1">
    <source>
        <dbReference type="ARBA" id="ARBA00004651"/>
    </source>
</evidence>
<proteinExistence type="inferred from homology"/>
<evidence type="ECO:0000256" key="7">
    <source>
        <dbReference type="RuleBase" id="RU000320"/>
    </source>
</evidence>
<keyword evidence="5 8" id="KW-1133">Transmembrane helix</keyword>
<sequence length="495" mass="53068">MTPPDLGIALVILPLTGALLAFLIHPHARWIGISTALAINIVLAWLLTDLVTSPQSYHYALGSWGAPLGIELHLDGLSAFMLMMSAVTGSGVSLYAFTCFRMQSTENDHSPAFWPLWLFLWTGINALFLSADIFNLYVTLELIGLAAVALTALAGSRAALTSAMRYLLISLLGSLCYLLGVALLYHTYATVDLTLLAGRITAQPATQAALALITVGLLLKSALFPLHFWLPPAHGSAAAPVSALLSALVVKASFYLLLRLWLELFHPIHNLMPDLLGILGAAAIIWGSLQALRQIRLKLLIAYSTVAQLGYFFLVFPLTAGQSGEMSSSAWQGVLYMLLAHALAKSAMFLAAGNIQLFGGHDRIIELDHIAQRLPLTLAAFSLAGISIMGLPPSGGFIGKWLLLEVAIAQGRWGYAMIILLGGLLAAGYIFKVIGYAFTQGQMEDSISETHPVPTVMQWAALALASGSILLGWYPAPLLELLAIGDPFHFLHPSP</sequence>
<feature type="transmembrane region" description="Helical" evidence="8">
    <location>
        <begin position="459"/>
        <end position="476"/>
    </location>
</feature>
<dbReference type="GO" id="GO:0005886">
    <property type="term" value="C:plasma membrane"/>
    <property type="evidence" value="ECO:0007669"/>
    <property type="project" value="UniProtKB-SubCell"/>
</dbReference>
<feature type="transmembrane region" description="Helical" evidence="8">
    <location>
        <begin position="413"/>
        <end position="438"/>
    </location>
</feature>
<feature type="transmembrane region" description="Helical" evidence="8">
    <location>
        <begin position="208"/>
        <end position="230"/>
    </location>
</feature>
<keyword evidence="4 7" id="KW-0812">Transmembrane</keyword>
<evidence type="ECO:0000259" key="9">
    <source>
        <dbReference type="Pfam" id="PF00361"/>
    </source>
</evidence>
<dbReference type="PRINTS" id="PR01437">
    <property type="entry name" value="NUOXDRDTASE4"/>
</dbReference>
<feature type="transmembrane region" description="Helical" evidence="8">
    <location>
        <begin position="330"/>
        <end position="353"/>
    </location>
</feature>
<keyword evidence="11" id="KW-1185">Reference proteome</keyword>
<dbReference type="RefSeq" id="WP_090285709.1">
    <property type="nucleotide sequence ID" value="NZ_FMWO01000045.1"/>
</dbReference>
<keyword evidence="6 8" id="KW-0472">Membrane</keyword>
<evidence type="ECO:0000256" key="4">
    <source>
        <dbReference type="ARBA" id="ARBA00022692"/>
    </source>
</evidence>
<feature type="transmembrane region" description="Helical" evidence="8">
    <location>
        <begin position="166"/>
        <end position="188"/>
    </location>
</feature>